<dbReference type="PROSITE" id="PS50088">
    <property type="entry name" value="ANK_REPEAT"/>
    <property type="match status" value="6"/>
</dbReference>
<keyword evidence="4" id="KW-0677">Repeat</keyword>
<keyword evidence="6 8" id="KW-0040">ANK repeat</keyword>
<feature type="repeat" description="ANK" evidence="8">
    <location>
        <begin position="464"/>
        <end position="492"/>
    </location>
</feature>
<keyword evidence="12" id="KW-1185">Reference proteome</keyword>
<dbReference type="InterPro" id="IPR026961">
    <property type="entry name" value="PGG_dom"/>
</dbReference>
<evidence type="ECO:0000256" key="7">
    <source>
        <dbReference type="ARBA" id="ARBA00023136"/>
    </source>
</evidence>
<feature type="repeat" description="ANK" evidence="8">
    <location>
        <begin position="329"/>
        <end position="356"/>
    </location>
</feature>
<keyword evidence="7 9" id="KW-0472">Membrane</keyword>
<feature type="repeat" description="ANK" evidence="8">
    <location>
        <begin position="57"/>
        <end position="89"/>
    </location>
</feature>
<feature type="repeat" description="ANK" evidence="8">
    <location>
        <begin position="499"/>
        <end position="522"/>
    </location>
</feature>
<dbReference type="Pfam" id="PF12796">
    <property type="entry name" value="Ank_2"/>
    <property type="match status" value="2"/>
</dbReference>
<feature type="transmembrane region" description="Helical" evidence="9">
    <location>
        <begin position="674"/>
        <end position="700"/>
    </location>
</feature>
<feature type="transmembrane region" description="Helical" evidence="9">
    <location>
        <begin position="627"/>
        <end position="654"/>
    </location>
</feature>
<dbReference type="Gene3D" id="1.25.40.20">
    <property type="entry name" value="Ankyrin repeat-containing domain"/>
    <property type="match status" value="2"/>
</dbReference>
<dbReference type="AlphaFoldDB" id="A0AAN9XR59"/>
<feature type="repeat" description="ANK" evidence="8">
    <location>
        <begin position="432"/>
        <end position="464"/>
    </location>
</feature>
<dbReference type="SMART" id="SM00248">
    <property type="entry name" value="ANK"/>
    <property type="match status" value="11"/>
</dbReference>
<dbReference type="Proteomes" id="UP001386955">
    <property type="component" value="Unassembled WGS sequence"/>
</dbReference>
<protein>
    <recommendedName>
        <fullName evidence="10">PGG domain-containing protein</fullName>
    </recommendedName>
</protein>
<dbReference type="PANTHER" id="PTHR24186">
    <property type="entry name" value="PROTEIN PHOSPHATASE 1 REGULATORY SUBUNIT"/>
    <property type="match status" value="1"/>
</dbReference>
<accession>A0AAN9XR59</accession>
<evidence type="ECO:0000259" key="10">
    <source>
        <dbReference type="Pfam" id="PF13962"/>
    </source>
</evidence>
<evidence type="ECO:0000256" key="9">
    <source>
        <dbReference type="SAM" id="Phobius"/>
    </source>
</evidence>
<dbReference type="GO" id="GO:0005886">
    <property type="term" value="C:plasma membrane"/>
    <property type="evidence" value="ECO:0007669"/>
    <property type="project" value="UniProtKB-SubCell"/>
</dbReference>
<evidence type="ECO:0000256" key="8">
    <source>
        <dbReference type="PROSITE-ProRule" id="PRU00023"/>
    </source>
</evidence>
<comment type="caution">
    <text evidence="11">The sequence shown here is derived from an EMBL/GenBank/DDBJ whole genome shotgun (WGS) entry which is preliminary data.</text>
</comment>
<dbReference type="InterPro" id="IPR002110">
    <property type="entry name" value="Ankyrin_rpt"/>
</dbReference>
<dbReference type="FunFam" id="1.25.40.20:FF:000813">
    <property type="entry name" value="Ankyrin repeat-containing protein"/>
    <property type="match status" value="1"/>
</dbReference>
<dbReference type="InterPro" id="IPR036770">
    <property type="entry name" value="Ankyrin_rpt-contain_sf"/>
</dbReference>
<feature type="transmembrane region" description="Helical" evidence="9">
    <location>
        <begin position="743"/>
        <end position="766"/>
    </location>
</feature>
<dbReference type="PANTHER" id="PTHR24186:SF46">
    <property type="entry name" value="PROTEIN ACCELERATED CELL DEATH 6-LIKE"/>
    <property type="match status" value="1"/>
</dbReference>
<evidence type="ECO:0000256" key="6">
    <source>
        <dbReference type="ARBA" id="ARBA00023043"/>
    </source>
</evidence>
<proteinExistence type="predicted"/>
<gene>
    <name evidence="11" type="ORF">VNO78_06082</name>
</gene>
<feature type="transmembrane region" description="Helical" evidence="9">
    <location>
        <begin position="712"/>
        <end position="737"/>
    </location>
</feature>
<dbReference type="Pfam" id="PF13962">
    <property type="entry name" value="PGG"/>
    <property type="match status" value="1"/>
</dbReference>
<reference evidence="11 12" key="1">
    <citation type="submission" date="2024-01" db="EMBL/GenBank/DDBJ databases">
        <title>The genomes of 5 underutilized Papilionoideae crops provide insights into root nodulation and disease resistanc.</title>
        <authorList>
            <person name="Jiang F."/>
        </authorList>
    </citation>
    <scope>NUCLEOTIDE SEQUENCE [LARGE SCALE GENOMIC DNA]</scope>
    <source>
        <strain evidence="11">DUOXIRENSHENG_FW03</strain>
        <tissue evidence="11">Leaves</tissue>
    </source>
</reference>
<evidence type="ECO:0000313" key="11">
    <source>
        <dbReference type="EMBL" id="KAK7404980.1"/>
    </source>
</evidence>
<evidence type="ECO:0000256" key="3">
    <source>
        <dbReference type="ARBA" id="ARBA00022692"/>
    </source>
</evidence>
<evidence type="ECO:0000313" key="12">
    <source>
        <dbReference type="Proteomes" id="UP001386955"/>
    </source>
</evidence>
<organism evidence="11 12">
    <name type="scientific">Psophocarpus tetragonolobus</name>
    <name type="common">Winged bean</name>
    <name type="synonym">Dolichos tetragonolobus</name>
    <dbReference type="NCBI Taxonomy" id="3891"/>
    <lineage>
        <taxon>Eukaryota</taxon>
        <taxon>Viridiplantae</taxon>
        <taxon>Streptophyta</taxon>
        <taxon>Embryophyta</taxon>
        <taxon>Tracheophyta</taxon>
        <taxon>Spermatophyta</taxon>
        <taxon>Magnoliopsida</taxon>
        <taxon>eudicotyledons</taxon>
        <taxon>Gunneridae</taxon>
        <taxon>Pentapetalae</taxon>
        <taxon>rosids</taxon>
        <taxon>fabids</taxon>
        <taxon>Fabales</taxon>
        <taxon>Fabaceae</taxon>
        <taxon>Papilionoideae</taxon>
        <taxon>50 kb inversion clade</taxon>
        <taxon>NPAAA clade</taxon>
        <taxon>indigoferoid/millettioid clade</taxon>
        <taxon>Phaseoleae</taxon>
        <taxon>Psophocarpus</taxon>
    </lineage>
</organism>
<sequence length="812" mass="91157">MMELMKNKQFSSQQDEGSQAQADLLHNELVGEKKIMISGMENFVDVLEIVLMRKNVRGDTALHVAVRSKNSTIVNFILNKYALEKSKHEVLEDKEITKETNKYGDTPMHQAAVYSVVNEILTVDEDTQLPLCLGYFPLHAAQPYKDPGILPLLYMDHGHLKTPMDSDEARRKERCSKRMEELKNTQFSSQDAASQQGLLHKELVGKKKVMISEVYKAVEKGDVDNFVDVLKQQCAQRKLPLSDIFEHVTGTGDSLLHVAVALGKEHIAEIISHHFPELLTRRNVRGDTSLHVAVRSKNLTMINLILSEYASVKSKHDGMKDITREKNEQGDTPLHEAVHSGNFGVVEKILHADKDMVHYVNKSRCSPLFLAAASENLEILNLLLPNPFLGDKPLPLCFGNSPLHAAILKRNPALIEMILKKQPELVYLRDEDGNTSLHYAAYVGYVKGFHVLLKNSFTLEENKEGHLPIHLASKMGHVEVIEEFLQYEWSINSHVLNQKGQNILHVAANNGKSNVVQYLLRNPKIDQFTINQKDNDGNTPLHLASINLFPKVMYFITQDNRTKVNLSNNTGLTARDIVCLASKNQMTVRKFLANRVLKEAGVIVKVNNVLRYQYQQVSKTHLSLKDLINTFLVVATLMVTVTFAAAFTVPGGVYSSDDPNPKNRGMAIFAHKRLFWVFTIFNMIAMYSSVIACGLMLMALIFDQKLATRATILAMSCLVLAFLTVPVAFMAAVRLVVAKNSTLALVITIIGAIYIFLILGLLFGFFPVGIRIFPFRQVGKLVLWSLIVLIDYEDKPALSSSQKASNEKENYE</sequence>
<evidence type="ECO:0000256" key="4">
    <source>
        <dbReference type="ARBA" id="ARBA00022737"/>
    </source>
</evidence>
<keyword evidence="5 9" id="KW-1133">Transmembrane helix</keyword>
<dbReference type="PROSITE" id="PS50297">
    <property type="entry name" value="ANK_REP_REGION"/>
    <property type="match status" value="5"/>
</dbReference>
<feature type="repeat" description="ANK" evidence="8">
    <location>
        <begin position="285"/>
        <end position="317"/>
    </location>
</feature>
<feature type="domain" description="PGG" evidence="10">
    <location>
        <begin position="624"/>
        <end position="734"/>
    </location>
</feature>
<dbReference type="EMBL" id="JAYMYS010000002">
    <property type="protein sequence ID" value="KAK7404980.1"/>
    <property type="molecule type" value="Genomic_DNA"/>
</dbReference>
<dbReference type="Pfam" id="PF00023">
    <property type="entry name" value="Ank"/>
    <property type="match status" value="2"/>
</dbReference>
<evidence type="ECO:0000256" key="2">
    <source>
        <dbReference type="ARBA" id="ARBA00004413"/>
    </source>
</evidence>
<comment type="subcellular location">
    <subcellularLocation>
        <location evidence="2">Cell membrane</location>
        <topology evidence="2">Peripheral membrane protein</topology>
        <orientation evidence="2">Cytoplasmic side</orientation>
    </subcellularLocation>
    <subcellularLocation>
        <location evidence="1">Membrane</location>
        <topology evidence="1">Multi-pass membrane protein</topology>
    </subcellularLocation>
</comment>
<evidence type="ECO:0000256" key="5">
    <source>
        <dbReference type="ARBA" id="ARBA00022989"/>
    </source>
</evidence>
<evidence type="ECO:0000256" key="1">
    <source>
        <dbReference type="ARBA" id="ARBA00004141"/>
    </source>
</evidence>
<keyword evidence="3 9" id="KW-0812">Transmembrane</keyword>
<dbReference type="SUPFAM" id="SSF48403">
    <property type="entry name" value="Ankyrin repeat"/>
    <property type="match status" value="2"/>
</dbReference>
<name>A0AAN9XR59_PSOTE</name>